<keyword evidence="11" id="KW-0961">Cell wall biogenesis/degradation</keyword>
<dbReference type="GO" id="GO:0006508">
    <property type="term" value="P:proteolysis"/>
    <property type="evidence" value="ECO:0007669"/>
    <property type="project" value="UniProtKB-KW"/>
</dbReference>
<dbReference type="InterPro" id="IPR015956">
    <property type="entry name" value="Peniciliin-bd_prot_C_sf"/>
</dbReference>
<feature type="domain" description="Peptidase S11 D-Ala-D-Ala carboxypeptidase A C-terminal" evidence="14">
    <location>
        <begin position="270"/>
        <end position="360"/>
    </location>
</feature>
<comment type="similarity">
    <text evidence="3 13">Belongs to the peptidase S11 family.</text>
</comment>
<evidence type="ECO:0000313" key="15">
    <source>
        <dbReference type="EMBL" id="MEJ8573208.1"/>
    </source>
</evidence>
<dbReference type="PANTHER" id="PTHR21581:SF6">
    <property type="entry name" value="TRAFFICKING PROTEIN PARTICLE COMPLEX SUBUNIT 12"/>
    <property type="match status" value="1"/>
</dbReference>
<dbReference type="GO" id="GO:0008360">
    <property type="term" value="P:regulation of cell shape"/>
    <property type="evidence" value="ECO:0007669"/>
    <property type="project" value="UniProtKB-KW"/>
</dbReference>
<dbReference type="InterPro" id="IPR018044">
    <property type="entry name" value="Peptidase_S11"/>
</dbReference>
<evidence type="ECO:0000256" key="5">
    <source>
        <dbReference type="ARBA" id="ARBA00022645"/>
    </source>
</evidence>
<comment type="pathway">
    <text evidence="2">Cell wall biogenesis; peptidoglycan biosynthesis.</text>
</comment>
<dbReference type="RefSeq" id="WP_340330909.1">
    <property type="nucleotide sequence ID" value="NZ_JAZHOF010000007.1"/>
</dbReference>
<evidence type="ECO:0000256" key="4">
    <source>
        <dbReference type="ARBA" id="ARBA00012448"/>
    </source>
</evidence>
<evidence type="ECO:0000256" key="8">
    <source>
        <dbReference type="ARBA" id="ARBA00022801"/>
    </source>
</evidence>
<name>A0AAW9RWE5_9HYPH</name>
<evidence type="ECO:0000256" key="3">
    <source>
        <dbReference type="ARBA" id="ARBA00007164"/>
    </source>
</evidence>
<evidence type="ECO:0000256" key="10">
    <source>
        <dbReference type="ARBA" id="ARBA00022984"/>
    </source>
</evidence>
<comment type="caution">
    <text evidence="15">The sequence shown here is derived from an EMBL/GenBank/DDBJ whole genome shotgun (WGS) entry which is preliminary data.</text>
</comment>
<evidence type="ECO:0000256" key="2">
    <source>
        <dbReference type="ARBA" id="ARBA00004752"/>
    </source>
</evidence>
<keyword evidence="9" id="KW-0133">Cell shape</keyword>
<keyword evidence="7" id="KW-0732">Signal</keyword>
<dbReference type="Proteomes" id="UP001378188">
    <property type="component" value="Unassembled WGS sequence"/>
</dbReference>
<evidence type="ECO:0000256" key="11">
    <source>
        <dbReference type="ARBA" id="ARBA00023316"/>
    </source>
</evidence>
<evidence type="ECO:0000256" key="6">
    <source>
        <dbReference type="ARBA" id="ARBA00022670"/>
    </source>
</evidence>
<evidence type="ECO:0000256" key="7">
    <source>
        <dbReference type="ARBA" id="ARBA00022729"/>
    </source>
</evidence>
<dbReference type="Gene3D" id="2.60.410.10">
    <property type="entry name" value="D-Ala-D-Ala carboxypeptidase, C-terminal domain"/>
    <property type="match status" value="1"/>
</dbReference>
<dbReference type="PANTHER" id="PTHR21581">
    <property type="entry name" value="D-ALANYL-D-ALANINE CARBOXYPEPTIDASE"/>
    <property type="match status" value="1"/>
</dbReference>
<dbReference type="InterPro" id="IPR012338">
    <property type="entry name" value="Beta-lactam/transpept-like"/>
</dbReference>
<dbReference type="InterPro" id="IPR037167">
    <property type="entry name" value="Peptidase_S11_C_sf"/>
</dbReference>
<dbReference type="SMART" id="SM00936">
    <property type="entry name" value="PBP5_C"/>
    <property type="match status" value="1"/>
</dbReference>
<sequence>MLAATMVGGVGPAGAQPIETSAQNAFVLDDTTGTIILAKDADVPIVPGSMAKLMTLELVFQAIEEGRLSLDDELLVSEYAWRKGGAPSRTSTMFASVNSNVRLEDLLRGIMVQNANDACIAIAEAMAGSEAAFAVMMNERGRELGLQQSSFINSTGLPGADDEQTRMSVRDLVTLARHVIRQYPQLYRYFSEPEFTWNKIRQLNKNPLIGLSIGVDGMFAGYDEQGGGYGMVASAVQDDQRIIAAIHGLASGNQRENEMQKLLAWGFRSFDKVTLFQGGESVGEVGVYGGEEGWVALAGRDPIRILVPKGAKSKLRARIVYDGPLRAPVEQGQSVGVLQVMNDEELISEVPLFATQSIDVGPLYSRALDAVYELMVGLIHTGVDAATGK</sequence>
<evidence type="ECO:0000259" key="14">
    <source>
        <dbReference type="SMART" id="SM00936"/>
    </source>
</evidence>
<dbReference type="EMBL" id="JAZHOF010000007">
    <property type="protein sequence ID" value="MEJ8573208.1"/>
    <property type="molecule type" value="Genomic_DNA"/>
</dbReference>
<dbReference type="GO" id="GO:0009002">
    <property type="term" value="F:serine-type D-Ala-D-Ala carboxypeptidase activity"/>
    <property type="evidence" value="ECO:0007669"/>
    <property type="project" value="UniProtKB-EC"/>
</dbReference>
<protein>
    <recommendedName>
        <fullName evidence="4">serine-type D-Ala-D-Ala carboxypeptidase</fullName>
        <ecNumber evidence="4">3.4.16.4</ecNumber>
    </recommendedName>
</protein>
<dbReference type="EC" id="3.4.16.4" evidence="4"/>
<dbReference type="Pfam" id="PF00768">
    <property type="entry name" value="Peptidase_S11"/>
    <property type="match status" value="1"/>
</dbReference>
<evidence type="ECO:0000256" key="1">
    <source>
        <dbReference type="ARBA" id="ARBA00003217"/>
    </source>
</evidence>
<reference evidence="15 16" key="1">
    <citation type="submission" date="2024-02" db="EMBL/GenBank/DDBJ databases">
        <title>Genome analysis and characterization of Microbaculum marinisediminis sp. nov., isolated from marine sediment.</title>
        <authorList>
            <person name="Du Z.-J."/>
            <person name="Ye Y.-Q."/>
            <person name="Zhang Z.-R."/>
            <person name="Yuan S.-M."/>
            <person name="Zhang X.-Y."/>
        </authorList>
    </citation>
    <scope>NUCLEOTIDE SEQUENCE [LARGE SCALE GENOMIC DNA]</scope>
    <source>
        <strain evidence="15 16">SDUM1044001</strain>
    </source>
</reference>
<keyword evidence="6" id="KW-0645">Protease</keyword>
<keyword evidence="8 15" id="KW-0378">Hydrolase</keyword>
<evidence type="ECO:0000256" key="13">
    <source>
        <dbReference type="RuleBase" id="RU004016"/>
    </source>
</evidence>
<gene>
    <name evidence="15" type="ORF">V3328_17075</name>
</gene>
<dbReference type="GO" id="GO:0071555">
    <property type="term" value="P:cell wall organization"/>
    <property type="evidence" value="ECO:0007669"/>
    <property type="project" value="UniProtKB-KW"/>
</dbReference>
<dbReference type="Pfam" id="PF07943">
    <property type="entry name" value="PBP5_C"/>
    <property type="match status" value="1"/>
</dbReference>
<dbReference type="AlphaFoldDB" id="A0AAW9RWE5"/>
<organism evidence="15 16">
    <name type="scientific">Microbaculum marinum</name>
    <dbReference type="NCBI Taxonomy" id="1764581"/>
    <lineage>
        <taxon>Bacteria</taxon>
        <taxon>Pseudomonadati</taxon>
        <taxon>Pseudomonadota</taxon>
        <taxon>Alphaproteobacteria</taxon>
        <taxon>Hyphomicrobiales</taxon>
        <taxon>Tepidamorphaceae</taxon>
        <taxon>Microbaculum</taxon>
    </lineage>
</organism>
<dbReference type="GO" id="GO:0009252">
    <property type="term" value="P:peptidoglycan biosynthetic process"/>
    <property type="evidence" value="ECO:0007669"/>
    <property type="project" value="UniProtKB-KW"/>
</dbReference>
<comment type="catalytic activity">
    <reaction evidence="12">
        <text>Preferential cleavage: (Ac)2-L-Lys-D-Ala-|-D-Ala. Also transpeptidation of peptidyl-alanyl moieties that are N-acyl substituents of D-alanine.</text>
        <dbReference type="EC" id="3.4.16.4"/>
    </reaction>
</comment>
<accession>A0AAW9RWE5</accession>
<dbReference type="InterPro" id="IPR001967">
    <property type="entry name" value="Peptidase_S11_N"/>
</dbReference>
<evidence type="ECO:0000313" key="16">
    <source>
        <dbReference type="Proteomes" id="UP001378188"/>
    </source>
</evidence>
<keyword evidence="5 15" id="KW-0121">Carboxypeptidase</keyword>
<dbReference type="InterPro" id="IPR012907">
    <property type="entry name" value="Peptidase_S11_C"/>
</dbReference>
<keyword evidence="10" id="KW-0573">Peptidoglycan synthesis</keyword>
<evidence type="ECO:0000256" key="12">
    <source>
        <dbReference type="ARBA" id="ARBA00034000"/>
    </source>
</evidence>
<evidence type="ECO:0000256" key="9">
    <source>
        <dbReference type="ARBA" id="ARBA00022960"/>
    </source>
</evidence>
<dbReference type="SUPFAM" id="SSF56601">
    <property type="entry name" value="beta-lactamase/transpeptidase-like"/>
    <property type="match status" value="1"/>
</dbReference>
<dbReference type="SUPFAM" id="SSF69189">
    <property type="entry name" value="Penicillin-binding protein associated domain"/>
    <property type="match status" value="1"/>
</dbReference>
<comment type="function">
    <text evidence="1">Removes C-terminal D-alanyl residues from sugar-peptide cell wall precursors.</text>
</comment>
<dbReference type="Gene3D" id="3.40.710.10">
    <property type="entry name" value="DD-peptidase/beta-lactamase superfamily"/>
    <property type="match status" value="1"/>
</dbReference>
<proteinExistence type="inferred from homology"/>
<keyword evidence="16" id="KW-1185">Reference proteome</keyword>
<dbReference type="PRINTS" id="PR00725">
    <property type="entry name" value="DADACBPTASE1"/>
</dbReference>